<feature type="transmembrane region" description="Helical" evidence="8">
    <location>
        <begin position="20"/>
        <end position="39"/>
    </location>
</feature>
<comment type="subcellular location">
    <subcellularLocation>
        <location evidence="1">Cell membrane</location>
        <topology evidence="1">Multi-pass membrane protein</topology>
    </subcellularLocation>
</comment>
<feature type="domain" description="Major facilitator superfamily (MFS) profile" evidence="9">
    <location>
        <begin position="22"/>
        <end position="447"/>
    </location>
</feature>
<dbReference type="FunFam" id="1.20.1250.20:FF:000055">
    <property type="entry name" value="Facilitated trehalose transporter Tret1-2 homolog"/>
    <property type="match status" value="1"/>
</dbReference>
<accession>A0A9P0KBZ8</accession>
<evidence type="ECO:0000313" key="11">
    <source>
        <dbReference type="Proteomes" id="UP001152888"/>
    </source>
</evidence>
<organism evidence="10 11">
    <name type="scientific">Acanthoscelides obtectus</name>
    <name type="common">Bean weevil</name>
    <name type="synonym">Bruchus obtectus</name>
    <dbReference type="NCBI Taxonomy" id="200917"/>
    <lineage>
        <taxon>Eukaryota</taxon>
        <taxon>Metazoa</taxon>
        <taxon>Ecdysozoa</taxon>
        <taxon>Arthropoda</taxon>
        <taxon>Hexapoda</taxon>
        <taxon>Insecta</taxon>
        <taxon>Pterygota</taxon>
        <taxon>Neoptera</taxon>
        <taxon>Endopterygota</taxon>
        <taxon>Coleoptera</taxon>
        <taxon>Polyphaga</taxon>
        <taxon>Cucujiformia</taxon>
        <taxon>Chrysomeloidea</taxon>
        <taxon>Chrysomelidae</taxon>
        <taxon>Bruchinae</taxon>
        <taxon>Bruchini</taxon>
        <taxon>Acanthoscelides</taxon>
    </lineage>
</organism>
<dbReference type="InterPro" id="IPR050549">
    <property type="entry name" value="MFS_Trehalose_Transporter"/>
</dbReference>
<proteinExistence type="inferred from homology"/>
<dbReference type="AlphaFoldDB" id="A0A9P0KBZ8"/>
<comment type="similarity">
    <text evidence="7">Belongs to the major facilitator superfamily. Sugar transporter (TC 2.A.1.1) family. Trehalose transporter subfamily.</text>
</comment>
<feature type="transmembrane region" description="Helical" evidence="8">
    <location>
        <begin position="63"/>
        <end position="84"/>
    </location>
</feature>
<keyword evidence="6" id="KW-0325">Glycoprotein</keyword>
<comment type="caution">
    <text evidence="10">The sequence shown here is derived from an EMBL/GenBank/DDBJ whole genome shotgun (WGS) entry which is preliminary data.</text>
</comment>
<dbReference type="InterPro" id="IPR005828">
    <property type="entry name" value="MFS_sugar_transport-like"/>
</dbReference>
<feature type="transmembrane region" description="Helical" evidence="8">
    <location>
        <begin position="148"/>
        <end position="167"/>
    </location>
</feature>
<dbReference type="PROSITE" id="PS00216">
    <property type="entry name" value="SUGAR_TRANSPORT_1"/>
    <property type="match status" value="2"/>
</dbReference>
<evidence type="ECO:0000313" key="10">
    <source>
        <dbReference type="EMBL" id="CAH1968362.1"/>
    </source>
</evidence>
<dbReference type="InterPro" id="IPR005829">
    <property type="entry name" value="Sugar_transporter_CS"/>
</dbReference>
<evidence type="ECO:0000256" key="5">
    <source>
        <dbReference type="ARBA" id="ARBA00023136"/>
    </source>
</evidence>
<protein>
    <recommendedName>
        <fullName evidence="9">Major facilitator superfamily (MFS) profile domain-containing protein</fullName>
    </recommendedName>
</protein>
<dbReference type="CDD" id="cd17358">
    <property type="entry name" value="MFS_GLUT6_8_Class3_like"/>
    <property type="match status" value="1"/>
</dbReference>
<feature type="transmembrane region" description="Helical" evidence="8">
    <location>
        <begin position="289"/>
        <end position="310"/>
    </location>
</feature>
<evidence type="ECO:0000256" key="2">
    <source>
        <dbReference type="ARBA" id="ARBA00022475"/>
    </source>
</evidence>
<dbReference type="EMBL" id="CAKOFQ010006752">
    <property type="protein sequence ID" value="CAH1968362.1"/>
    <property type="molecule type" value="Genomic_DNA"/>
</dbReference>
<feature type="transmembrane region" description="Helical" evidence="8">
    <location>
        <begin position="418"/>
        <end position="443"/>
    </location>
</feature>
<dbReference type="Gene3D" id="1.20.1250.20">
    <property type="entry name" value="MFS general substrate transporter like domains"/>
    <property type="match status" value="1"/>
</dbReference>
<evidence type="ECO:0000259" key="9">
    <source>
        <dbReference type="PROSITE" id="PS50850"/>
    </source>
</evidence>
<name>A0A9P0KBZ8_ACAOB</name>
<dbReference type="PRINTS" id="PR00171">
    <property type="entry name" value="SUGRTRNSPORT"/>
</dbReference>
<dbReference type="PROSITE" id="PS00217">
    <property type="entry name" value="SUGAR_TRANSPORT_2"/>
    <property type="match status" value="1"/>
</dbReference>
<dbReference type="InterPro" id="IPR036259">
    <property type="entry name" value="MFS_trans_sf"/>
</dbReference>
<dbReference type="PROSITE" id="PS50850">
    <property type="entry name" value="MFS"/>
    <property type="match status" value="1"/>
</dbReference>
<dbReference type="GO" id="GO:0005886">
    <property type="term" value="C:plasma membrane"/>
    <property type="evidence" value="ECO:0007669"/>
    <property type="project" value="UniProtKB-SubCell"/>
</dbReference>
<dbReference type="InterPro" id="IPR003663">
    <property type="entry name" value="Sugar/inositol_transpt"/>
</dbReference>
<keyword evidence="4 8" id="KW-1133">Transmembrane helix</keyword>
<dbReference type="GO" id="GO:0051119">
    <property type="term" value="F:sugar transmembrane transporter activity"/>
    <property type="evidence" value="ECO:0007669"/>
    <property type="project" value="InterPro"/>
</dbReference>
<dbReference type="OrthoDB" id="6133115at2759"/>
<dbReference type="SUPFAM" id="SSF103473">
    <property type="entry name" value="MFS general substrate transporter"/>
    <property type="match status" value="1"/>
</dbReference>
<dbReference type="Proteomes" id="UP001152888">
    <property type="component" value="Unassembled WGS sequence"/>
</dbReference>
<dbReference type="Pfam" id="PF00083">
    <property type="entry name" value="Sugar_tr"/>
    <property type="match status" value="1"/>
</dbReference>
<evidence type="ECO:0000256" key="6">
    <source>
        <dbReference type="ARBA" id="ARBA00023180"/>
    </source>
</evidence>
<keyword evidence="3 8" id="KW-0812">Transmembrane</keyword>
<feature type="transmembrane region" description="Helical" evidence="8">
    <location>
        <begin position="116"/>
        <end position="136"/>
    </location>
</feature>
<feature type="transmembrane region" description="Helical" evidence="8">
    <location>
        <begin position="322"/>
        <end position="343"/>
    </location>
</feature>
<reference evidence="10" key="1">
    <citation type="submission" date="2022-03" db="EMBL/GenBank/DDBJ databases">
        <authorList>
            <person name="Sayadi A."/>
        </authorList>
    </citation>
    <scope>NUCLEOTIDE SEQUENCE</scope>
</reference>
<evidence type="ECO:0000256" key="4">
    <source>
        <dbReference type="ARBA" id="ARBA00022989"/>
    </source>
</evidence>
<feature type="transmembrane region" description="Helical" evidence="8">
    <location>
        <begin position="391"/>
        <end position="412"/>
    </location>
</feature>
<evidence type="ECO:0000256" key="3">
    <source>
        <dbReference type="ARBA" id="ARBA00022692"/>
    </source>
</evidence>
<dbReference type="InterPro" id="IPR044775">
    <property type="entry name" value="MFS_ERD6/Tret1-like"/>
</dbReference>
<feature type="transmembrane region" description="Helical" evidence="8">
    <location>
        <begin position="91"/>
        <end position="110"/>
    </location>
</feature>
<keyword evidence="5 8" id="KW-0472">Membrane</keyword>
<keyword evidence="2" id="KW-1003">Cell membrane</keyword>
<keyword evidence="11" id="KW-1185">Reference proteome</keyword>
<dbReference type="InterPro" id="IPR020846">
    <property type="entry name" value="MFS_dom"/>
</dbReference>
<evidence type="ECO:0000256" key="1">
    <source>
        <dbReference type="ARBA" id="ARBA00004651"/>
    </source>
</evidence>
<evidence type="ECO:0000256" key="7">
    <source>
        <dbReference type="ARBA" id="ARBA00024348"/>
    </source>
</evidence>
<dbReference type="PANTHER" id="PTHR48021">
    <property type="match status" value="1"/>
</dbReference>
<evidence type="ECO:0000256" key="8">
    <source>
        <dbReference type="SAM" id="Phobius"/>
    </source>
</evidence>
<gene>
    <name evidence="10" type="ORF">ACAOBT_LOCUS7803</name>
</gene>
<dbReference type="PANTHER" id="PTHR48021:SF46">
    <property type="entry name" value="MAJOR FACILITATOR SUPERFAMILY (MFS) PROFILE DOMAIN-CONTAINING PROTEIN"/>
    <property type="match status" value="1"/>
</dbReference>
<feature type="transmembrane region" description="Helical" evidence="8">
    <location>
        <begin position="173"/>
        <end position="194"/>
    </location>
</feature>
<feature type="transmembrane region" description="Helical" evidence="8">
    <location>
        <begin position="355"/>
        <end position="379"/>
    </location>
</feature>
<sequence>MTLPSVGLEKPDDRNRVYQYIAAITANLGIVCSEMHYGWPSPYMPVLENGKYTFSVTSEEGSWLTVIPLIGAMVGALATGMIVDIFGRKRLIVLSSLPFFASWLMVALASSSTLMFIGRFIAGLSDGLSFTAVPMYLGEISESKIRGLLASICPVSVIFGVLLINVLGEHLSLQTSAYIGAVIPVVLLITYSWMPESPYFHVMKGETEEARKSLEIFRGTKDVDEELKRISEAVRQQNEVKGSILDLFTVRSNRKGLLITLGLRGFQQLSGTTAIIFYCKTIFEESKDFISAGTATIIYFSVQLVLSALSSVIVDFAGRRPLLIISTTGTAITLLIQGVFLYFKICTDVDMSRYHFVPIVALLSFVIVFSVGLQTIPLLMMGEIFPTDVKAIALSLMDLYYSLIVTIISQFFHWTKEVYGLHVPFFTFFGCCLVGLLFIIFFVPETKGKTLEDIQAELKGVAKVVDTKKLSRVEYY</sequence>